<evidence type="ECO:0000313" key="10">
    <source>
        <dbReference type="Proteomes" id="UP000472755"/>
    </source>
</evidence>
<feature type="transmembrane region" description="Helical" evidence="7">
    <location>
        <begin position="43"/>
        <end position="66"/>
    </location>
</feature>
<comment type="subcellular location">
    <subcellularLocation>
        <location evidence="1 7">Cell membrane</location>
        <topology evidence="1 7">Multi-pass membrane protein</topology>
    </subcellularLocation>
</comment>
<proteinExistence type="inferred from homology"/>
<feature type="transmembrane region" description="Helical" evidence="7">
    <location>
        <begin position="112"/>
        <end position="133"/>
    </location>
</feature>
<dbReference type="InterPro" id="IPR035906">
    <property type="entry name" value="MetI-like_sf"/>
</dbReference>
<feature type="transmembrane region" description="Helical" evidence="7">
    <location>
        <begin position="154"/>
        <end position="179"/>
    </location>
</feature>
<dbReference type="GO" id="GO:0055085">
    <property type="term" value="P:transmembrane transport"/>
    <property type="evidence" value="ECO:0007669"/>
    <property type="project" value="InterPro"/>
</dbReference>
<dbReference type="EMBL" id="WMZU01000001">
    <property type="protein sequence ID" value="MTS25876.1"/>
    <property type="molecule type" value="Genomic_DNA"/>
</dbReference>
<dbReference type="PANTHER" id="PTHR43744:SF9">
    <property type="entry name" value="POLYGALACTURONAN_RHAMNOGALACTURONAN TRANSPORT SYSTEM PERMEASE PROTEIN YTCP"/>
    <property type="match status" value="1"/>
</dbReference>
<evidence type="ECO:0000256" key="2">
    <source>
        <dbReference type="ARBA" id="ARBA00022448"/>
    </source>
</evidence>
<dbReference type="Proteomes" id="UP000472755">
    <property type="component" value="Unassembled WGS sequence"/>
</dbReference>
<name>A0A6L6LMC6_9FIRM</name>
<keyword evidence="5 7" id="KW-1133">Transmembrane helix</keyword>
<dbReference type="GO" id="GO:0005886">
    <property type="term" value="C:plasma membrane"/>
    <property type="evidence" value="ECO:0007669"/>
    <property type="project" value="UniProtKB-SubCell"/>
</dbReference>
<dbReference type="CDD" id="cd06261">
    <property type="entry name" value="TM_PBP2"/>
    <property type="match status" value="1"/>
</dbReference>
<keyword evidence="4 7" id="KW-0812">Transmembrane</keyword>
<dbReference type="PROSITE" id="PS50928">
    <property type="entry name" value="ABC_TM1"/>
    <property type="match status" value="1"/>
</dbReference>
<keyword evidence="2 7" id="KW-0813">Transport</keyword>
<gene>
    <name evidence="9" type="ORF">GMD59_01085</name>
</gene>
<dbReference type="SUPFAM" id="SSF161098">
    <property type="entry name" value="MetI-like"/>
    <property type="match status" value="1"/>
</dbReference>
<dbReference type="AlphaFoldDB" id="A0A6L6LMC6"/>
<protein>
    <submittedName>
        <fullName evidence="9">ABC transporter permease subunit</fullName>
    </submittedName>
</protein>
<dbReference type="Gene3D" id="1.10.3720.10">
    <property type="entry name" value="MetI-like"/>
    <property type="match status" value="1"/>
</dbReference>
<evidence type="ECO:0000256" key="1">
    <source>
        <dbReference type="ARBA" id="ARBA00004651"/>
    </source>
</evidence>
<sequence>MAIASFTDNDTLNLYGYSFFPEEWSLEAYEFLLKQSGVISTSFFNSIFVTFAGTILGLSTTVLLAYAISRRDLIGRRALMFFVFFTMLFNGGMVPTYLMYIQLFGIKNTYGALLFPHLLVNGFNILLVRTFFANNVPEALLEAARIDGAGELRTFLSVVLPISKPILATVGLLIGVGYWNDWYNGLLFVTEVPYYTLQNFLNKIMMDLQFLSQNMSVTSDVNSIIANVPSSTVRMAMAFIGTLPVIVIFPFFQKYFTKGIAVGAMKE</sequence>
<evidence type="ECO:0000259" key="8">
    <source>
        <dbReference type="PROSITE" id="PS50928"/>
    </source>
</evidence>
<accession>A0A6L6LMC6</accession>
<comment type="similarity">
    <text evidence="7">Belongs to the binding-protein-dependent transport system permease family.</text>
</comment>
<reference evidence="9 10" key="1">
    <citation type="journal article" date="2019" name="Nat. Med.">
        <title>A library of human gut bacterial isolates paired with longitudinal multiomics data enables mechanistic microbiome research.</title>
        <authorList>
            <person name="Poyet M."/>
            <person name="Groussin M."/>
            <person name="Gibbons S.M."/>
            <person name="Avila-Pacheco J."/>
            <person name="Jiang X."/>
            <person name="Kearney S.M."/>
            <person name="Perrotta A.R."/>
            <person name="Berdy B."/>
            <person name="Zhao S."/>
            <person name="Lieberman T.D."/>
            <person name="Swanson P.K."/>
            <person name="Smith M."/>
            <person name="Roesemann S."/>
            <person name="Alexander J.E."/>
            <person name="Rich S.A."/>
            <person name="Livny J."/>
            <person name="Vlamakis H."/>
            <person name="Clish C."/>
            <person name="Bullock K."/>
            <person name="Deik A."/>
            <person name="Scott J."/>
            <person name="Pierce K.A."/>
            <person name="Xavier R.J."/>
            <person name="Alm E.J."/>
        </authorList>
    </citation>
    <scope>NUCLEOTIDE SEQUENCE [LARGE SCALE GENOMIC DNA]</scope>
    <source>
        <strain evidence="9 10">BIOML-A4</strain>
    </source>
</reference>
<comment type="caution">
    <text evidence="9">The sequence shown here is derived from an EMBL/GenBank/DDBJ whole genome shotgun (WGS) entry which is preliminary data.</text>
</comment>
<evidence type="ECO:0000256" key="5">
    <source>
        <dbReference type="ARBA" id="ARBA00022989"/>
    </source>
</evidence>
<feature type="transmembrane region" description="Helical" evidence="7">
    <location>
        <begin position="78"/>
        <end position="100"/>
    </location>
</feature>
<evidence type="ECO:0000256" key="4">
    <source>
        <dbReference type="ARBA" id="ARBA00022692"/>
    </source>
</evidence>
<dbReference type="PANTHER" id="PTHR43744">
    <property type="entry name" value="ABC TRANSPORTER PERMEASE PROTEIN MG189-RELATED-RELATED"/>
    <property type="match status" value="1"/>
</dbReference>
<keyword evidence="3" id="KW-1003">Cell membrane</keyword>
<feature type="transmembrane region" description="Helical" evidence="7">
    <location>
        <begin position="233"/>
        <end position="252"/>
    </location>
</feature>
<feature type="domain" description="ABC transmembrane type-1" evidence="8">
    <location>
        <begin position="43"/>
        <end position="252"/>
    </location>
</feature>
<organism evidence="9 10">
    <name type="scientific">Ruthenibacterium lactatiformans</name>
    <dbReference type="NCBI Taxonomy" id="1550024"/>
    <lineage>
        <taxon>Bacteria</taxon>
        <taxon>Bacillati</taxon>
        <taxon>Bacillota</taxon>
        <taxon>Clostridia</taxon>
        <taxon>Eubacteriales</taxon>
        <taxon>Oscillospiraceae</taxon>
        <taxon>Ruthenibacterium</taxon>
    </lineage>
</organism>
<evidence type="ECO:0000313" key="9">
    <source>
        <dbReference type="EMBL" id="MTS25876.1"/>
    </source>
</evidence>
<keyword evidence="6 7" id="KW-0472">Membrane</keyword>
<dbReference type="InterPro" id="IPR000515">
    <property type="entry name" value="MetI-like"/>
</dbReference>
<evidence type="ECO:0000256" key="7">
    <source>
        <dbReference type="RuleBase" id="RU363032"/>
    </source>
</evidence>
<evidence type="ECO:0000256" key="6">
    <source>
        <dbReference type="ARBA" id="ARBA00023136"/>
    </source>
</evidence>
<dbReference type="Pfam" id="PF00528">
    <property type="entry name" value="BPD_transp_1"/>
    <property type="match status" value="1"/>
</dbReference>
<evidence type="ECO:0000256" key="3">
    <source>
        <dbReference type="ARBA" id="ARBA00022475"/>
    </source>
</evidence>